<evidence type="ECO:0000256" key="7">
    <source>
        <dbReference type="ARBA" id="ARBA00023002"/>
    </source>
</evidence>
<dbReference type="InterPro" id="IPR001128">
    <property type="entry name" value="Cyt_P450"/>
</dbReference>
<dbReference type="PRINTS" id="PR00463">
    <property type="entry name" value="EP450I"/>
</dbReference>
<dbReference type="GO" id="GO:0016705">
    <property type="term" value="F:oxidoreductase activity, acting on paired donors, with incorporation or reduction of molecular oxygen"/>
    <property type="evidence" value="ECO:0007669"/>
    <property type="project" value="InterPro"/>
</dbReference>
<keyword evidence="7 12" id="KW-0560">Oxidoreductase</keyword>
<comment type="subcellular location">
    <subcellularLocation>
        <location evidence="1">Membrane</location>
        <topology evidence="1">Single-pass membrane protein</topology>
    </subcellularLocation>
</comment>
<accession>A0A2C9URS9</accession>
<comment type="similarity">
    <text evidence="2 12">Belongs to the cytochrome P450 family.</text>
</comment>
<dbReference type="EMBL" id="CM004399">
    <property type="protein sequence ID" value="OAY34003.1"/>
    <property type="molecule type" value="Genomic_DNA"/>
</dbReference>
<feature type="binding site" description="axial binding residue" evidence="11">
    <location>
        <position position="461"/>
    </location>
    <ligand>
        <name>heme</name>
        <dbReference type="ChEBI" id="CHEBI:30413"/>
    </ligand>
    <ligandPart>
        <name>Fe</name>
        <dbReference type="ChEBI" id="CHEBI:18248"/>
    </ligandPart>
</feature>
<organism evidence="13 14">
    <name type="scientific">Manihot esculenta</name>
    <name type="common">Cassava</name>
    <name type="synonym">Jatropha manihot</name>
    <dbReference type="NCBI Taxonomy" id="3983"/>
    <lineage>
        <taxon>Eukaryota</taxon>
        <taxon>Viridiplantae</taxon>
        <taxon>Streptophyta</taxon>
        <taxon>Embryophyta</taxon>
        <taxon>Tracheophyta</taxon>
        <taxon>Spermatophyta</taxon>
        <taxon>Magnoliopsida</taxon>
        <taxon>eudicotyledons</taxon>
        <taxon>Gunneridae</taxon>
        <taxon>Pentapetalae</taxon>
        <taxon>rosids</taxon>
        <taxon>fabids</taxon>
        <taxon>Malpighiales</taxon>
        <taxon>Euphorbiaceae</taxon>
        <taxon>Crotonoideae</taxon>
        <taxon>Manihoteae</taxon>
        <taxon>Manihot</taxon>
    </lineage>
</organism>
<evidence type="ECO:0000256" key="2">
    <source>
        <dbReference type="ARBA" id="ARBA00010617"/>
    </source>
</evidence>
<comment type="caution">
    <text evidence="13">The sequence shown here is derived from an EMBL/GenBank/DDBJ whole genome shotgun (WGS) entry which is preliminary data.</text>
</comment>
<gene>
    <name evidence="13" type="ORF">MANES_13G142300v8</name>
</gene>
<dbReference type="OrthoDB" id="1470350at2759"/>
<dbReference type="InterPro" id="IPR017972">
    <property type="entry name" value="Cyt_P450_CS"/>
</dbReference>
<reference evidence="14" key="1">
    <citation type="journal article" date="2016" name="Nat. Biotechnol.">
        <title>Sequencing wild and cultivated cassava and related species reveals extensive interspecific hybridization and genetic diversity.</title>
        <authorList>
            <person name="Bredeson J.V."/>
            <person name="Lyons J.B."/>
            <person name="Prochnik S.E."/>
            <person name="Wu G.A."/>
            <person name="Ha C.M."/>
            <person name="Edsinger-Gonzales E."/>
            <person name="Grimwood J."/>
            <person name="Schmutz J."/>
            <person name="Rabbi I.Y."/>
            <person name="Egesi C."/>
            <person name="Nauluvula P."/>
            <person name="Lebot V."/>
            <person name="Ndunguru J."/>
            <person name="Mkamilo G."/>
            <person name="Bart R.S."/>
            <person name="Setter T.L."/>
            <person name="Gleadow R.M."/>
            <person name="Kulakow P."/>
            <person name="Ferguson M.E."/>
            <person name="Rounsley S."/>
            <person name="Rokhsar D.S."/>
        </authorList>
    </citation>
    <scope>NUCLEOTIDE SEQUENCE [LARGE SCALE GENOMIC DNA]</scope>
    <source>
        <strain evidence="14">cv. AM560-2</strain>
    </source>
</reference>
<evidence type="ECO:0000256" key="5">
    <source>
        <dbReference type="ARBA" id="ARBA00022723"/>
    </source>
</evidence>
<dbReference type="InterPro" id="IPR036396">
    <property type="entry name" value="Cyt_P450_sf"/>
</dbReference>
<keyword evidence="9 12" id="KW-0503">Monooxygenase</keyword>
<evidence type="ECO:0000313" key="14">
    <source>
        <dbReference type="Proteomes" id="UP000091857"/>
    </source>
</evidence>
<sequence>MGFLVLGFVLCLLPLLFCSLKLFHAIWWRPKMIEKKLRKEGIHVLPYNFIHGNLKEMIKLASEAKSKPMELTHDIAYRVDPFLLQLSILYKKPFAVWYGIVPRVTIMDPKLIREILTRKFEFRKPEVSSTMKFFLKGLANIDGDKWAKHRKIINPAFHIEKLKGMLPSFMASCEEMVEKWEKLIDSSANSCELDVFPEFQNLTGDVISRAAFGSNLQEGRLIFSLQRKQAALFLQSIFSLNSIWSRFLPSKLHKRMIKIHQEVRALLSGLIESREKAILSGNGCKDDLLNLLLKSNLNEIQQNKDLGMSREDVIEECKLFYFAGHETTANLLAWTMIVLSMHQSWQEKARQEVLQLIGKNNPTFDELNHLKIMNMILLEILRLYPPTSLVRSIKEETKLGEYSFPGGVSLLIPVYLIHRDPELWGEDATEFNPERFSDGISKATKDSQSSFFSFGWGPRMCIGQNFAMLEAKLALALILQHFSFELSPSYKHSPNVALTLQPQFGAQIIIHKI</sequence>
<keyword evidence="3 11" id="KW-0349">Heme</keyword>
<dbReference type="SUPFAM" id="SSF48264">
    <property type="entry name" value="Cytochrome P450"/>
    <property type="match status" value="1"/>
</dbReference>
<dbReference type="GO" id="GO:0004497">
    <property type="term" value="F:monooxygenase activity"/>
    <property type="evidence" value="ECO:0000318"/>
    <property type="project" value="GO_Central"/>
</dbReference>
<evidence type="ECO:0000256" key="10">
    <source>
        <dbReference type="ARBA" id="ARBA00023136"/>
    </source>
</evidence>
<dbReference type="FunFam" id="1.10.630.10:FF:000029">
    <property type="entry name" value="Cytochrome P450 734A1"/>
    <property type="match status" value="1"/>
</dbReference>
<keyword evidence="4" id="KW-0812">Transmembrane</keyword>
<evidence type="ECO:0000313" key="13">
    <source>
        <dbReference type="EMBL" id="OAY34003.1"/>
    </source>
</evidence>
<keyword evidence="14" id="KW-1185">Reference proteome</keyword>
<dbReference type="PROSITE" id="PS00086">
    <property type="entry name" value="CYTOCHROME_P450"/>
    <property type="match status" value="1"/>
</dbReference>
<keyword evidence="8 11" id="KW-0408">Iron</keyword>
<dbReference type="AlphaFoldDB" id="A0A2C9URS9"/>
<name>A0A2C9URS9_MANES</name>
<dbReference type="PANTHER" id="PTHR24282">
    <property type="entry name" value="CYTOCHROME P450 FAMILY MEMBER"/>
    <property type="match status" value="1"/>
</dbReference>
<dbReference type="PRINTS" id="PR00385">
    <property type="entry name" value="P450"/>
</dbReference>
<keyword evidence="5 11" id="KW-0479">Metal-binding</keyword>
<dbReference type="InterPro" id="IPR002401">
    <property type="entry name" value="Cyt_P450_E_grp-I"/>
</dbReference>
<dbReference type="Proteomes" id="UP000091857">
    <property type="component" value="Chromosome 13"/>
</dbReference>
<evidence type="ECO:0000256" key="11">
    <source>
        <dbReference type="PIRSR" id="PIRSR602401-1"/>
    </source>
</evidence>
<dbReference type="STRING" id="3983.A0A2C9URS9"/>
<comment type="cofactor">
    <cofactor evidence="11">
        <name>heme</name>
        <dbReference type="ChEBI" id="CHEBI:30413"/>
    </cofactor>
</comment>
<evidence type="ECO:0000256" key="3">
    <source>
        <dbReference type="ARBA" id="ARBA00022617"/>
    </source>
</evidence>
<dbReference type="Gene3D" id="1.10.630.10">
    <property type="entry name" value="Cytochrome P450"/>
    <property type="match status" value="1"/>
</dbReference>
<evidence type="ECO:0000256" key="4">
    <source>
        <dbReference type="ARBA" id="ARBA00022692"/>
    </source>
</evidence>
<dbReference type="Gramene" id="Manes.13G142300.1.v8.1">
    <property type="protein sequence ID" value="Manes.13G142300.1.v8.1.CDS"/>
    <property type="gene ID" value="Manes.13G142300.v8.1"/>
</dbReference>
<evidence type="ECO:0000256" key="1">
    <source>
        <dbReference type="ARBA" id="ARBA00004167"/>
    </source>
</evidence>
<protein>
    <recommendedName>
        <fullName evidence="15">Cytochrome P450</fullName>
    </recommendedName>
</protein>
<evidence type="ECO:0008006" key="15">
    <source>
        <dbReference type="Google" id="ProtNLM"/>
    </source>
</evidence>
<dbReference type="GO" id="GO:0020037">
    <property type="term" value="F:heme binding"/>
    <property type="evidence" value="ECO:0007669"/>
    <property type="project" value="InterPro"/>
</dbReference>
<keyword evidence="6" id="KW-1133">Transmembrane helix</keyword>
<evidence type="ECO:0000256" key="8">
    <source>
        <dbReference type="ARBA" id="ARBA00023004"/>
    </source>
</evidence>
<proteinExistence type="inferred from homology"/>
<evidence type="ECO:0000256" key="9">
    <source>
        <dbReference type="ARBA" id="ARBA00023033"/>
    </source>
</evidence>
<evidence type="ECO:0000256" key="12">
    <source>
        <dbReference type="RuleBase" id="RU000461"/>
    </source>
</evidence>
<dbReference type="Pfam" id="PF00067">
    <property type="entry name" value="p450"/>
    <property type="match status" value="1"/>
</dbReference>
<evidence type="ECO:0000256" key="6">
    <source>
        <dbReference type="ARBA" id="ARBA00022989"/>
    </source>
</evidence>
<dbReference type="InterPro" id="IPR050665">
    <property type="entry name" value="Cytochrome_P450_Monooxygen"/>
</dbReference>
<dbReference type="GO" id="GO:0005506">
    <property type="term" value="F:iron ion binding"/>
    <property type="evidence" value="ECO:0007669"/>
    <property type="project" value="InterPro"/>
</dbReference>
<keyword evidence="10" id="KW-0472">Membrane</keyword>
<dbReference type="GO" id="GO:0016020">
    <property type="term" value="C:membrane"/>
    <property type="evidence" value="ECO:0007669"/>
    <property type="project" value="UniProtKB-SubCell"/>
</dbReference>
<dbReference type="PANTHER" id="PTHR24282:SF247">
    <property type="entry name" value="11-OXO-BETA-AMYRIN 30-OXIDASE-LIKE"/>
    <property type="match status" value="1"/>
</dbReference>